<keyword evidence="6" id="KW-0411">Iron-sulfur</keyword>
<dbReference type="InterPro" id="IPR013785">
    <property type="entry name" value="Aldolase_TIM"/>
</dbReference>
<dbReference type="PROSITE" id="PS51918">
    <property type="entry name" value="RADICAL_SAM"/>
    <property type="match status" value="1"/>
</dbReference>
<feature type="domain" description="Radical SAM core" evidence="7">
    <location>
        <begin position="1"/>
        <end position="153"/>
    </location>
</feature>
<dbReference type="InterPro" id="IPR058240">
    <property type="entry name" value="rSAM_sf"/>
</dbReference>
<dbReference type="InterPro" id="IPR007197">
    <property type="entry name" value="rSAM"/>
</dbReference>
<protein>
    <recommendedName>
        <fullName evidence="7">Radical SAM core domain-containing protein</fullName>
    </recommendedName>
</protein>
<keyword evidence="2" id="KW-0004">4Fe-4S</keyword>
<dbReference type="GO" id="GO:0030488">
    <property type="term" value="P:tRNA methylation"/>
    <property type="evidence" value="ECO:0007669"/>
    <property type="project" value="TreeGrafter"/>
</dbReference>
<evidence type="ECO:0000313" key="8">
    <source>
        <dbReference type="EMBL" id="CAE0112589.1"/>
    </source>
</evidence>
<dbReference type="GO" id="GO:0070475">
    <property type="term" value="P:rRNA base methylation"/>
    <property type="evidence" value="ECO:0007669"/>
    <property type="project" value="TreeGrafter"/>
</dbReference>
<keyword evidence="4" id="KW-0479">Metal-binding</keyword>
<dbReference type="PANTHER" id="PTHR30544">
    <property type="entry name" value="23S RRNA METHYLTRANSFERASE"/>
    <property type="match status" value="1"/>
</dbReference>
<evidence type="ECO:0000256" key="5">
    <source>
        <dbReference type="ARBA" id="ARBA00023004"/>
    </source>
</evidence>
<gene>
    <name evidence="8" type="ORF">HERI1096_LOCUS13249</name>
</gene>
<dbReference type="GO" id="GO:0046872">
    <property type="term" value="F:metal ion binding"/>
    <property type="evidence" value="ECO:0007669"/>
    <property type="project" value="UniProtKB-KW"/>
</dbReference>
<evidence type="ECO:0000256" key="4">
    <source>
        <dbReference type="ARBA" id="ARBA00022723"/>
    </source>
</evidence>
<dbReference type="AlphaFoldDB" id="A0A7S3AR09"/>
<dbReference type="InterPro" id="IPR040072">
    <property type="entry name" value="Methyltransferase_A"/>
</dbReference>
<reference evidence="8" key="1">
    <citation type="submission" date="2021-01" db="EMBL/GenBank/DDBJ databases">
        <authorList>
            <person name="Corre E."/>
            <person name="Pelletier E."/>
            <person name="Niang G."/>
            <person name="Scheremetjew M."/>
            <person name="Finn R."/>
            <person name="Kale V."/>
            <person name="Holt S."/>
            <person name="Cochrane G."/>
            <person name="Meng A."/>
            <person name="Brown T."/>
            <person name="Cohen L."/>
        </authorList>
    </citation>
    <scope>NUCLEOTIDE SEQUENCE</scope>
    <source>
        <strain evidence="8">CCMP281</strain>
    </source>
</reference>
<dbReference type="GO" id="GO:0051539">
    <property type="term" value="F:4 iron, 4 sulfur cluster binding"/>
    <property type="evidence" value="ECO:0007669"/>
    <property type="project" value="UniProtKB-KW"/>
</dbReference>
<comment type="cofactor">
    <cofactor evidence="1">
        <name>[4Fe-4S] cluster</name>
        <dbReference type="ChEBI" id="CHEBI:49883"/>
    </cofactor>
</comment>
<dbReference type="GO" id="GO:0003824">
    <property type="term" value="F:catalytic activity"/>
    <property type="evidence" value="ECO:0007669"/>
    <property type="project" value="InterPro"/>
</dbReference>
<dbReference type="EMBL" id="HBHX01023838">
    <property type="protein sequence ID" value="CAE0112589.1"/>
    <property type="molecule type" value="Transcribed_RNA"/>
</dbReference>
<keyword evidence="5" id="KW-0408">Iron</keyword>
<name>A0A7S3AR09_9EUKA</name>
<dbReference type="PANTHER" id="PTHR30544:SF5">
    <property type="entry name" value="RADICAL SAM CORE DOMAIN-CONTAINING PROTEIN"/>
    <property type="match status" value="1"/>
</dbReference>
<evidence type="ECO:0000256" key="2">
    <source>
        <dbReference type="ARBA" id="ARBA00022485"/>
    </source>
</evidence>
<evidence type="ECO:0000256" key="1">
    <source>
        <dbReference type="ARBA" id="ARBA00001966"/>
    </source>
</evidence>
<proteinExistence type="predicted"/>
<dbReference type="SUPFAM" id="SSF102114">
    <property type="entry name" value="Radical SAM enzymes"/>
    <property type="match status" value="1"/>
</dbReference>
<organism evidence="8">
    <name type="scientific">Haptolina ericina</name>
    <dbReference type="NCBI Taxonomy" id="156174"/>
    <lineage>
        <taxon>Eukaryota</taxon>
        <taxon>Haptista</taxon>
        <taxon>Haptophyta</taxon>
        <taxon>Prymnesiophyceae</taxon>
        <taxon>Prymnesiales</taxon>
        <taxon>Prymnesiaceae</taxon>
        <taxon>Haptolina</taxon>
    </lineage>
</organism>
<evidence type="ECO:0000259" key="7">
    <source>
        <dbReference type="PROSITE" id="PS51918"/>
    </source>
</evidence>
<sequence>MRDLGIGARHITISTVGLVPEIRKFADLCAEDGMQLSLAISLHQSTDQARSAIMPVNRKHDLASLLDACRYYVQRSGRRISFEWALIEGQNDTVEEARSLGILLHGLKCHVNLIPLNPTRGFGGAPSTNAERFIAELNKHGIPATVRVRRGIDIDAGCGQLADAASKERMEGRVAEQE</sequence>
<keyword evidence="3" id="KW-0949">S-adenosyl-L-methionine</keyword>
<evidence type="ECO:0000256" key="6">
    <source>
        <dbReference type="ARBA" id="ARBA00023014"/>
    </source>
</evidence>
<dbReference type="Gene3D" id="3.20.20.70">
    <property type="entry name" value="Aldolase class I"/>
    <property type="match status" value="1"/>
</dbReference>
<evidence type="ECO:0000256" key="3">
    <source>
        <dbReference type="ARBA" id="ARBA00022691"/>
    </source>
</evidence>
<accession>A0A7S3AR09</accession>